<feature type="region of interest" description="Disordered" evidence="7">
    <location>
        <begin position="188"/>
        <end position="215"/>
    </location>
</feature>
<evidence type="ECO:0000313" key="10">
    <source>
        <dbReference type="Proteomes" id="UP001431783"/>
    </source>
</evidence>
<dbReference type="EMBL" id="JARQZJ010000061">
    <property type="protein sequence ID" value="KAK9878979.1"/>
    <property type="molecule type" value="Genomic_DNA"/>
</dbReference>
<evidence type="ECO:0000256" key="5">
    <source>
        <dbReference type="ARBA" id="ARBA00023128"/>
    </source>
</evidence>
<dbReference type="SUPFAM" id="SSF53474">
    <property type="entry name" value="alpha/beta-Hydrolases"/>
    <property type="match status" value="1"/>
</dbReference>
<comment type="subcellular location">
    <subcellularLocation>
        <location evidence="2">Endoplasmic reticulum</location>
    </subcellularLocation>
    <subcellularLocation>
        <location evidence="3">Membrane</location>
    </subcellularLocation>
    <subcellularLocation>
        <location evidence="1">Mitochondrion</location>
    </subcellularLocation>
</comment>
<keyword evidence="6 8" id="KW-0472">Membrane</keyword>
<name>A0AAW1UEA3_9CUCU</name>
<evidence type="ECO:0000256" key="6">
    <source>
        <dbReference type="ARBA" id="ARBA00023136"/>
    </source>
</evidence>
<evidence type="ECO:0000256" key="1">
    <source>
        <dbReference type="ARBA" id="ARBA00004173"/>
    </source>
</evidence>
<feature type="compositionally biased region" description="Polar residues" evidence="7">
    <location>
        <begin position="135"/>
        <end position="151"/>
    </location>
</feature>
<evidence type="ECO:0000256" key="2">
    <source>
        <dbReference type="ARBA" id="ARBA00004240"/>
    </source>
</evidence>
<keyword evidence="8" id="KW-1133">Transmembrane helix</keyword>
<dbReference type="InterPro" id="IPR052374">
    <property type="entry name" value="SERAC1"/>
</dbReference>
<feature type="compositionally biased region" description="Polar residues" evidence="7">
    <location>
        <begin position="197"/>
        <end position="212"/>
    </location>
</feature>
<dbReference type="Gene3D" id="3.40.50.1820">
    <property type="entry name" value="alpha/beta hydrolase"/>
    <property type="match status" value="1"/>
</dbReference>
<evidence type="ECO:0000313" key="9">
    <source>
        <dbReference type="EMBL" id="KAK9878979.1"/>
    </source>
</evidence>
<dbReference type="Proteomes" id="UP001431783">
    <property type="component" value="Unassembled WGS sequence"/>
</dbReference>
<reference evidence="9 10" key="1">
    <citation type="submission" date="2023-03" db="EMBL/GenBank/DDBJ databases">
        <title>Genome insight into feeding habits of ladybird beetles.</title>
        <authorList>
            <person name="Li H.-S."/>
            <person name="Huang Y.-H."/>
            <person name="Pang H."/>
        </authorList>
    </citation>
    <scope>NUCLEOTIDE SEQUENCE [LARGE SCALE GENOMIC DNA]</scope>
    <source>
        <strain evidence="9">SYSU_2023b</strain>
        <tissue evidence="9">Whole body</tissue>
    </source>
</reference>
<feature type="region of interest" description="Disordered" evidence="7">
    <location>
        <begin position="134"/>
        <end position="153"/>
    </location>
</feature>
<dbReference type="GO" id="GO:0005739">
    <property type="term" value="C:mitochondrion"/>
    <property type="evidence" value="ECO:0007669"/>
    <property type="project" value="UniProtKB-SubCell"/>
</dbReference>
<comment type="caution">
    <text evidence="9">The sequence shown here is derived from an EMBL/GenBank/DDBJ whole genome shotgun (WGS) entry which is preliminary data.</text>
</comment>
<dbReference type="PANTHER" id="PTHR48182">
    <property type="entry name" value="PROTEIN SERAC1"/>
    <property type="match status" value="1"/>
</dbReference>
<evidence type="ECO:0000256" key="3">
    <source>
        <dbReference type="ARBA" id="ARBA00004370"/>
    </source>
</evidence>
<dbReference type="GO" id="GO:0016020">
    <property type="term" value="C:membrane"/>
    <property type="evidence" value="ECO:0007669"/>
    <property type="project" value="UniProtKB-SubCell"/>
</dbReference>
<organism evidence="9 10">
    <name type="scientific">Henosepilachna vigintioctopunctata</name>
    <dbReference type="NCBI Taxonomy" id="420089"/>
    <lineage>
        <taxon>Eukaryota</taxon>
        <taxon>Metazoa</taxon>
        <taxon>Ecdysozoa</taxon>
        <taxon>Arthropoda</taxon>
        <taxon>Hexapoda</taxon>
        <taxon>Insecta</taxon>
        <taxon>Pterygota</taxon>
        <taxon>Neoptera</taxon>
        <taxon>Endopterygota</taxon>
        <taxon>Coleoptera</taxon>
        <taxon>Polyphaga</taxon>
        <taxon>Cucujiformia</taxon>
        <taxon>Coccinelloidea</taxon>
        <taxon>Coccinellidae</taxon>
        <taxon>Epilachninae</taxon>
        <taxon>Epilachnini</taxon>
        <taxon>Henosepilachna</taxon>
    </lineage>
</organism>
<proteinExistence type="predicted"/>
<keyword evidence="10" id="KW-1185">Reference proteome</keyword>
<evidence type="ECO:0008006" key="11">
    <source>
        <dbReference type="Google" id="ProtNLM"/>
    </source>
</evidence>
<accession>A0AAW1UEA3</accession>
<evidence type="ECO:0000256" key="8">
    <source>
        <dbReference type="SAM" id="Phobius"/>
    </source>
</evidence>
<dbReference type="AlphaFoldDB" id="A0AAW1UEA3"/>
<dbReference type="InterPro" id="IPR029058">
    <property type="entry name" value="AB_hydrolase_fold"/>
</dbReference>
<keyword evidence="8" id="KW-0812">Transmembrane</keyword>
<evidence type="ECO:0000256" key="7">
    <source>
        <dbReference type="SAM" id="MobiDB-lite"/>
    </source>
</evidence>
<gene>
    <name evidence="9" type="ORF">WA026_003798</name>
</gene>
<sequence>MNCECSANYYPYVKKSVIEFGAFRCIIFRFRMKMMKNEEEEEDRTIITFDERNSYTIILNRRLSLAIAIVTRAVLPTVVNIYYSFLRNQQLLVDNLCNQLLPSFLAFVANTISNSLSSVQRGITNPISRKINVGEESTTIDGESSSPTNAPEKSVDLIILSQPQGKIEADIIFIHGLHGGMGRTWTQRQWRQENQKPNEQSPTSGSNSNVKKSPSWKCTKCNTCGISEEPLQGHCTDCIDNQEWKIVDYEKDVEFEYYSDCWPRDWITLDCPSVRVIALNYDTDVLWCPMWLRKRIRTGMVERSEEMIEELIKVGVGKQPIIWVGHSKGGLYIKQIILNAVERNFDNKEEIRNIKEQTKAIMFYSVPHKGSLLADVTLPFLRRSIELLEVQRNCDFVLDLDRRFINLCNQGDFSPEILSFIETAFTLMSFIFLKIVAYDSADIGIGTKYGVPLDHREICKPSSRDCFLYVELIKLIKRIISDQPE</sequence>
<keyword evidence="4" id="KW-0256">Endoplasmic reticulum</keyword>
<dbReference type="GO" id="GO:0005783">
    <property type="term" value="C:endoplasmic reticulum"/>
    <property type="evidence" value="ECO:0007669"/>
    <property type="project" value="UniProtKB-SubCell"/>
</dbReference>
<protein>
    <recommendedName>
        <fullName evidence="11">Protein SERAC1</fullName>
    </recommendedName>
</protein>
<feature type="transmembrane region" description="Helical" evidence="8">
    <location>
        <begin position="63"/>
        <end position="85"/>
    </location>
</feature>
<evidence type="ECO:0000256" key="4">
    <source>
        <dbReference type="ARBA" id="ARBA00022824"/>
    </source>
</evidence>
<dbReference type="PANTHER" id="PTHR48182:SF2">
    <property type="entry name" value="PROTEIN SERAC1"/>
    <property type="match status" value="1"/>
</dbReference>
<keyword evidence="5" id="KW-0496">Mitochondrion</keyword>